<protein>
    <submittedName>
        <fullName evidence="1">Phosphate/phosphite/phosphonate ABC transporter substrate-binding protein</fullName>
    </submittedName>
</protein>
<reference evidence="1 2" key="1">
    <citation type="submission" date="2019-09" db="EMBL/GenBank/DDBJ databases">
        <title>Genome sequence of Roseospira marina, one of the more divergent members of the non-sulfur purple photosynthetic bacterial family, the Rhodospirillaceae.</title>
        <authorList>
            <person name="Meyer T."/>
            <person name="Kyndt J."/>
        </authorList>
    </citation>
    <scope>NUCLEOTIDE SEQUENCE [LARGE SCALE GENOMIC DNA]</scope>
    <source>
        <strain evidence="1 2">DSM 15113</strain>
    </source>
</reference>
<proteinExistence type="predicted"/>
<dbReference type="PANTHER" id="PTHR30024">
    <property type="entry name" value="ALIPHATIC SULFONATES-BINDING PROTEIN-RELATED"/>
    <property type="match status" value="1"/>
</dbReference>
<dbReference type="SUPFAM" id="SSF53850">
    <property type="entry name" value="Periplasmic binding protein-like II"/>
    <property type="match status" value="1"/>
</dbReference>
<dbReference type="OrthoDB" id="9179880at2"/>
<evidence type="ECO:0000313" key="2">
    <source>
        <dbReference type="Proteomes" id="UP000324065"/>
    </source>
</evidence>
<sequence>MRPPAVKNTRRLIAGLCLVLLLTVCASGGGTAVAESHRPLRFGVIPTTNVMGMLKAYSPMVLHLRRALDRPVLFGSDTDMAAHRRALHEGLYDVVVTAPHFGAAMIAEGRYAPLLRYAGELFPILVSRSDKPIHVPADLKGKTLALPSRTSLVSMGAMRWLERAGLRSGIDVTVTTAPSQNAAVLAVFNGEAAAAAAAELPYRRTSAAVREFLRTIEIPFRVPHVFILARSDMPQAEQNTLRAALRGFETSPEGRAFLTKSGLSGFTEITTADVRALSGLVEALHWIDAETGP</sequence>
<gene>
    <name evidence="1" type="ORF">F1188_11470</name>
</gene>
<comment type="caution">
    <text evidence="1">The sequence shown here is derived from an EMBL/GenBank/DDBJ whole genome shotgun (WGS) entry which is preliminary data.</text>
</comment>
<dbReference type="Proteomes" id="UP000324065">
    <property type="component" value="Unassembled WGS sequence"/>
</dbReference>
<dbReference type="Pfam" id="PF12974">
    <property type="entry name" value="Phosphonate-bd"/>
    <property type="match status" value="1"/>
</dbReference>
<name>A0A5M6IB33_9PROT</name>
<accession>A0A5M6IB33</accession>
<dbReference type="RefSeq" id="WP_150062555.1">
    <property type="nucleotide sequence ID" value="NZ_JACHII010000017.1"/>
</dbReference>
<keyword evidence="2" id="KW-1185">Reference proteome</keyword>
<dbReference type="Gene3D" id="3.40.190.10">
    <property type="entry name" value="Periplasmic binding protein-like II"/>
    <property type="match status" value="2"/>
</dbReference>
<organism evidence="1 2">
    <name type="scientific">Roseospira marina</name>
    <dbReference type="NCBI Taxonomy" id="140057"/>
    <lineage>
        <taxon>Bacteria</taxon>
        <taxon>Pseudomonadati</taxon>
        <taxon>Pseudomonadota</taxon>
        <taxon>Alphaproteobacteria</taxon>
        <taxon>Rhodospirillales</taxon>
        <taxon>Rhodospirillaceae</taxon>
        <taxon>Roseospira</taxon>
    </lineage>
</organism>
<dbReference type="EMBL" id="VWPJ01000009">
    <property type="protein sequence ID" value="KAA5605504.1"/>
    <property type="molecule type" value="Genomic_DNA"/>
</dbReference>
<dbReference type="AlphaFoldDB" id="A0A5M6IB33"/>
<dbReference type="PANTHER" id="PTHR30024:SF17">
    <property type="entry name" value="SOLUTE-BINDING PROTEIN FAMILY 3_N-TERMINAL DOMAIN-CONTAINING PROTEIN"/>
    <property type="match status" value="1"/>
</dbReference>
<evidence type="ECO:0000313" key="1">
    <source>
        <dbReference type="EMBL" id="KAA5605504.1"/>
    </source>
</evidence>